<evidence type="ECO:0000259" key="3">
    <source>
        <dbReference type="PROSITE" id="PS50902"/>
    </source>
</evidence>
<dbReference type="EMBL" id="JBBMFL010000027">
    <property type="protein sequence ID" value="MEQ2546243.1"/>
    <property type="molecule type" value="Genomic_DNA"/>
</dbReference>
<dbReference type="Pfam" id="PF18050">
    <property type="entry name" value="Cyclophil_like2"/>
    <property type="match status" value="1"/>
</dbReference>
<proteinExistence type="predicted"/>
<sequence length="366" mass="40004">MKKIFLLLMLLVPAMTFAGCSDENDNPQTEIPDTPDNPGGDDNDGDEPGPVNPGSGKILIAYFSRWGNTNYPADVDASTGASIIINNGNRRGTTQAVADYIQAAVGGDIHLIETSDPYPVDFDDVRDLNHSEQANGTRPALKSRIENMAQYETVFIGYPVWATTVPQAIRSFLEAYDFAGKTVVPFCTHDGYGAGSSYRAIQDAVSGATVTDGLALLASDVPSSESRVREWLERIGIEREEPQGTTIHIMAGGRTFTGEWLDTPLAREIREMFPLTATLGRYGGREYYGSMPQRPTHTEEGQLHFKNGDITYCPSNNTIAIFYAKADDPSMGTLTMRIIPIGKVTSDLGAFDEMESRSEFTFDNVQ</sequence>
<accession>A0ABV1H1M3</accession>
<dbReference type="PANTHER" id="PTHR39201:SF1">
    <property type="entry name" value="FLAVODOXIN-LIKE DOMAIN-CONTAINING PROTEIN"/>
    <property type="match status" value="1"/>
</dbReference>
<dbReference type="PROSITE" id="PS50902">
    <property type="entry name" value="FLAVODOXIN_LIKE"/>
    <property type="match status" value="1"/>
</dbReference>
<evidence type="ECO:0000313" key="5">
    <source>
        <dbReference type="Proteomes" id="UP001460202"/>
    </source>
</evidence>
<evidence type="ECO:0000313" key="4">
    <source>
        <dbReference type="EMBL" id="MEQ2546243.1"/>
    </source>
</evidence>
<feature type="domain" description="Flavodoxin-like" evidence="3">
    <location>
        <begin position="83"/>
        <end position="236"/>
    </location>
</feature>
<dbReference type="Gene3D" id="3.40.50.360">
    <property type="match status" value="1"/>
</dbReference>
<reference evidence="4 5" key="1">
    <citation type="submission" date="2024-03" db="EMBL/GenBank/DDBJ databases">
        <title>Human intestinal bacterial collection.</title>
        <authorList>
            <person name="Pauvert C."/>
            <person name="Hitch T.C.A."/>
            <person name="Clavel T."/>
        </authorList>
    </citation>
    <scope>NUCLEOTIDE SEQUENCE [LARGE SCALE GENOMIC DNA]</scope>
    <source>
        <strain evidence="4 5">CLA-KB-H122</strain>
    </source>
</reference>
<dbReference type="RefSeq" id="WP_129649840.1">
    <property type="nucleotide sequence ID" value="NZ_JBBMFL010000027.1"/>
</dbReference>
<keyword evidence="2" id="KW-0732">Signal</keyword>
<keyword evidence="5" id="KW-1185">Reference proteome</keyword>
<dbReference type="PROSITE" id="PS51257">
    <property type="entry name" value="PROKAR_LIPOPROTEIN"/>
    <property type="match status" value="1"/>
</dbReference>
<evidence type="ECO:0000256" key="2">
    <source>
        <dbReference type="SAM" id="SignalP"/>
    </source>
</evidence>
<organism evidence="4 5">
    <name type="scientific">Alistipes intestinihominis</name>
    <dbReference type="NCBI Taxonomy" id="3133172"/>
    <lineage>
        <taxon>Bacteria</taxon>
        <taxon>Pseudomonadati</taxon>
        <taxon>Bacteroidota</taxon>
        <taxon>Bacteroidia</taxon>
        <taxon>Bacteroidales</taxon>
        <taxon>Rikenellaceae</taxon>
        <taxon>Alistipes</taxon>
    </lineage>
</organism>
<dbReference type="InterPro" id="IPR041183">
    <property type="entry name" value="Cyclophilin-like"/>
</dbReference>
<dbReference type="InterPro" id="IPR029000">
    <property type="entry name" value="Cyclophilin-like_dom_sf"/>
</dbReference>
<dbReference type="Pfam" id="PF12682">
    <property type="entry name" value="Flavodoxin_4"/>
    <property type="match status" value="1"/>
</dbReference>
<name>A0ABV1H1M3_9BACT</name>
<feature type="signal peptide" evidence="2">
    <location>
        <begin position="1"/>
        <end position="18"/>
    </location>
</feature>
<protein>
    <submittedName>
        <fullName evidence="4">Flavodoxin</fullName>
    </submittedName>
</protein>
<evidence type="ECO:0000256" key="1">
    <source>
        <dbReference type="SAM" id="MobiDB-lite"/>
    </source>
</evidence>
<dbReference type="SUPFAM" id="SSF50891">
    <property type="entry name" value="Cyclophilin-like"/>
    <property type="match status" value="1"/>
</dbReference>
<dbReference type="Proteomes" id="UP001460202">
    <property type="component" value="Unassembled WGS sequence"/>
</dbReference>
<dbReference type="GeneID" id="78178402"/>
<feature type="chain" id="PRO_5046003367" evidence="2">
    <location>
        <begin position="19"/>
        <end position="366"/>
    </location>
</feature>
<dbReference type="InterPro" id="IPR029039">
    <property type="entry name" value="Flavoprotein-like_sf"/>
</dbReference>
<dbReference type="Gene3D" id="2.40.100.20">
    <property type="match status" value="1"/>
</dbReference>
<comment type="caution">
    <text evidence="4">The sequence shown here is derived from an EMBL/GenBank/DDBJ whole genome shotgun (WGS) entry which is preliminary data.</text>
</comment>
<dbReference type="InterPro" id="IPR008254">
    <property type="entry name" value="Flavodoxin/NO_synth"/>
</dbReference>
<dbReference type="PANTHER" id="PTHR39201">
    <property type="entry name" value="EXPORTED PROTEIN-RELATED"/>
    <property type="match status" value="1"/>
</dbReference>
<gene>
    <name evidence="4" type="ORF">WMO46_14955</name>
</gene>
<dbReference type="SUPFAM" id="SSF52218">
    <property type="entry name" value="Flavoproteins"/>
    <property type="match status" value="1"/>
</dbReference>
<feature type="region of interest" description="Disordered" evidence="1">
    <location>
        <begin position="21"/>
        <end position="54"/>
    </location>
</feature>